<evidence type="ECO:0000256" key="2">
    <source>
        <dbReference type="ARBA" id="ARBA00007242"/>
    </source>
</evidence>
<feature type="signal peptide" evidence="9">
    <location>
        <begin position="1"/>
        <end position="21"/>
    </location>
</feature>
<evidence type="ECO:0000256" key="8">
    <source>
        <dbReference type="ARBA" id="ARBA00023224"/>
    </source>
</evidence>
<dbReference type="GeneID" id="106465693"/>
<dbReference type="Proteomes" id="UP000694941">
    <property type="component" value="Unplaced"/>
</dbReference>
<dbReference type="InterPro" id="IPR043458">
    <property type="entry name" value="GPR158/179"/>
</dbReference>
<accession>A0ABM1BG85</accession>
<evidence type="ECO:0000313" key="11">
    <source>
        <dbReference type="Proteomes" id="UP000694941"/>
    </source>
</evidence>
<feature type="domain" description="GPR158/179 extracellular" evidence="10">
    <location>
        <begin position="256"/>
        <end position="360"/>
    </location>
</feature>
<keyword evidence="7" id="KW-0325">Glycoprotein</keyword>
<sequence>MAHFLVSVIFVCIILPVIIVSQFNWQTRDSFDTIRNKLDKVTSENCKVLDVNDLFLPSDTITHVPDIKTLGIDPVFPNRTNLLHIHNMAVTRAFYYSYILQKAPDNEEPGFMYYFLSTIADVAANRFINSSAIYFAPNMSFTPSYKGFFNKTMPLFAPRAFRADDFNDPYHLEGTSTLNTIDAIDLGAIPNYVMSSNYTHEQYKINDWYFAWLPDQTRRHDSKTTYTVQITHFNGTNETFVWHGPPAASDNPGPVKWTKPYFDCGRSNKWIVGASVPIPDIYPRHTGWRHIEIPTYVAVAVLELDFDRVDINQCPIGEGNPRPNYFAGTARCKNRTTECEPIHGYGFRRGGYQCRCKPGFRLPRVVRNPYLGEIIERATQEEYNEGFHCKNINYLMVMTQNVEKVKEEERLLYIGREESLMGFDNMTYSTRLDPTVVVNYMRRKVNRFTCEKIAEENPESLILKGDIAFGKENQLENEARTAIRLANFISAMQQIIDPEELFAEFRVPDRPLNEDQVIGEVLANVIANEKIVGCGVFFNRNQFPNRTLFAPYAYRTKRNTQNFFVEDMARHRGSKMYLNKDWFQHLKVRWLTNTDDLETYTTKIMIRYNSSGHYPIRYDHYPLQYKAADIQHGYWTSPYFDCKGFHNEWLVTYAAPFFGWDKIKSRLEFKGAVTVSMKLEELDINQCPDNYFASNAFKDTHKCDRKSSRCVPILGRGFDMGGYKCECKQGYEYPFSDPVTYFDGQIVEAEFQNLVDNKPSRFDTLKCRLACATTHSVNSVIILFVILVHTLFTQSNVIFNHCY</sequence>
<keyword evidence="5" id="KW-0297">G-protein coupled receptor</keyword>
<evidence type="ECO:0000256" key="7">
    <source>
        <dbReference type="ARBA" id="ARBA00023180"/>
    </source>
</evidence>
<dbReference type="PANTHER" id="PTHR32546:SF25">
    <property type="entry name" value="MIP05539P"/>
    <property type="match status" value="1"/>
</dbReference>
<keyword evidence="3" id="KW-1003">Cell membrane</keyword>
<reference evidence="12" key="1">
    <citation type="submission" date="2025-08" db="UniProtKB">
        <authorList>
            <consortium name="RefSeq"/>
        </authorList>
    </citation>
    <scope>IDENTIFICATION</scope>
    <source>
        <tissue evidence="12">Muscle</tissue>
    </source>
</reference>
<dbReference type="PANTHER" id="PTHR32546">
    <property type="entry name" value="G-PROTEIN COUPLED RECEPTOR 158-RELATED"/>
    <property type="match status" value="1"/>
</dbReference>
<dbReference type="RefSeq" id="XP_013781384.1">
    <property type="nucleotide sequence ID" value="XM_013925930.2"/>
</dbReference>
<keyword evidence="4 9" id="KW-0732">Signal</keyword>
<keyword evidence="11" id="KW-1185">Reference proteome</keyword>
<keyword evidence="6" id="KW-0675">Receptor</keyword>
<keyword evidence="3" id="KW-0472">Membrane</keyword>
<name>A0ABM1BG85_LIMPO</name>
<dbReference type="InterPro" id="IPR054714">
    <property type="entry name" value="GPR158_179_extracellular"/>
</dbReference>
<keyword evidence="8" id="KW-0807">Transducer</keyword>
<evidence type="ECO:0000256" key="4">
    <source>
        <dbReference type="ARBA" id="ARBA00022729"/>
    </source>
</evidence>
<protein>
    <submittedName>
        <fullName evidence="12">Uncharacterized protein LOC106465693</fullName>
    </submittedName>
</protein>
<evidence type="ECO:0000256" key="1">
    <source>
        <dbReference type="ARBA" id="ARBA00004651"/>
    </source>
</evidence>
<comment type="subcellular location">
    <subcellularLocation>
        <location evidence="1">Cell membrane</location>
        <topology evidence="1">Multi-pass membrane protein</topology>
    </subcellularLocation>
</comment>
<evidence type="ECO:0000313" key="12">
    <source>
        <dbReference type="RefSeq" id="XP_013781384.1"/>
    </source>
</evidence>
<proteinExistence type="inferred from homology"/>
<evidence type="ECO:0000256" key="9">
    <source>
        <dbReference type="SAM" id="SignalP"/>
    </source>
</evidence>
<organism evidence="11 12">
    <name type="scientific">Limulus polyphemus</name>
    <name type="common">Atlantic horseshoe crab</name>
    <dbReference type="NCBI Taxonomy" id="6850"/>
    <lineage>
        <taxon>Eukaryota</taxon>
        <taxon>Metazoa</taxon>
        <taxon>Ecdysozoa</taxon>
        <taxon>Arthropoda</taxon>
        <taxon>Chelicerata</taxon>
        <taxon>Merostomata</taxon>
        <taxon>Xiphosura</taxon>
        <taxon>Limulidae</taxon>
        <taxon>Limulus</taxon>
    </lineage>
</organism>
<comment type="similarity">
    <text evidence="2">Belongs to the G-protein coupled receptor 3 family.</text>
</comment>
<dbReference type="Pfam" id="PF22572">
    <property type="entry name" value="GPR158_179_EC"/>
    <property type="match status" value="2"/>
</dbReference>
<gene>
    <name evidence="12" type="primary">LOC106465693</name>
</gene>
<evidence type="ECO:0000256" key="3">
    <source>
        <dbReference type="ARBA" id="ARBA00022475"/>
    </source>
</evidence>
<evidence type="ECO:0000256" key="6">
    <source>
        <dbReference type="ARBA" id="ARBA00023170"/>
    </source>
</evidence>
<feature type="domain" description="GPR158/179 extracellular" evidence="10">
    <location>
        <begin position="635"/>
        <end position="731"/>
    </location>
</feature>
<feature type="chain" id="PRO_5046884312" evidence="9">
    <location>
        <begin position="22"/>
        <end position="803"/>
    </location>
</feature>
<dbReference type="Gene3D" id="3.30.450.20">
    <property type="entry name" value="PAS domain"/>
    <property type="match status" value="2"/>
</dbReference>
<evidence type="ECO:0000259" key="10">
    <source>
        <dbReference type="Pfam" id="PF22572"/>
    </source>
</evidence>
<evidence type="ECO:0000256" key="5">
    <source>
        <dbReference type="ARBA" id="ARBA00023040"/>
    </source>
</evidence>